<dbReference type="SUPFAM" id="SSF48452">
    <property type="entry name" value="TPR-like"/>
    <property type="match status" value="2"/>
</dbReference>
<evidence type="ECO:0000259" key="1">
    <source>
        <dbReference type="Pfam" id="PF00931"/>
    </source>
</evidence>
<proteinExistence type="predicted"/>
<accession>A0A9P4JTZ8</accession>
<feature type="domain" description="NB-ARC" evidence="1">
    <location>
        <begin position="78"/>
        <end position="239"/>
    </location>
</feature>
<dbReference type="InterPro" id="IPR019734">
    <property type="entry name" value="TPR_rpt"/>
</dbReference>
<dbReference type="SUPFAM" id="SSF52540">
    <property type="entry name" value="P-loop containing nucleoside triphosphate hydrolases"/>
    <property type="match status" value="1"/>
</dbReference>
<dbReference type="InterPro" id="IPR056681">
    <property type="entry name" value="DUF7779"/>
</dbReference>
<dbReference type="InterPro" id="IPR027417">
    <property type="entry name" value="P-loop_NTPase"/>
</dbReference>
<dbReference type="PANTHER" id="PTHR46082">
    <property type="entry name" value="ATP/GTP-BINDING PROTEIN-RELATED"/>
    <property type="match status" value="1"/>
</dbReference>
<dbReference type="PANTHER" id="PTHR46082:SF6">
    <property type="entry name" value="AAA+ ATPASE DOMAIN-CONTAINING PROTEIN-RELATED"/>
    <property type="match status" value="1"/>
</dbReference>
<dbReference type="PRINTS" id="PR00381">
    <property type="entry name" value="KINESINLIGHT"/>
</dbReference>
<dbReference type="EMBL" id="ML993861">
    <property type="protein sequence ID" value="KAF2205150.1"/>
    <property type="molecule type" value="Genomic_DNA"/>
</dbReference>
<dbReference type="Gene3D" id="3.40.50.300">
    <property type="entry name" value="P-loop containing nucleotide triphosphate hydrolases"/>
    <property type="match status" value="1"/>
</dbReference>
<evidence type="ECO:0000313" key="3">
    <source>
        <dbReference type="EMBL" id="KAF2205150.1"/>
    </source>
</evidence>
<evidence type="ECO:0000313" key="4">
    <source>
        <dbReference type="Proteomes" id="UP000799536"/>
    </source>
</evidence>
<name>A0A9P4JTZ8_9PLEO</name>
<dbReference type="InterPro" id="IPR011990">
    <property type="entry name" value="TPR-like_helical_dom_sf"/>
</dbReference>
<gene>
    <name evidence="3" type="ORF">GQ43DRAFT_460167</name>
</gene>
<dbReference type="SMART" id="SM00028">
    <property type="entry name" value="TPR"/>
    <property type="match status" value="10"/>
</dbReference>
<dbReference type="InterPro" id="IPR002182">
    <property type="entry name" value="NB-ARC"/>
</dbReference>
<comment type="caution">
    <text evidence="3">The sequence shown here is derived from an EMBL/GenBank/DDBJ whole genome shotgun (WGS) entry which is preliminary data.</text>
</comment>
<dbReference type="Proteomes" id="UP000799536">
    <property type="component" value="Unassembled WGS sequence"/>
</dbReference>
<feature type="domain" description="DUF7779" evidence="2">
    <location>
        <begin position="328"/>
        <end position="408"/>
    </location>
</feature>
<dbReference type="InterPro" id="IPR053137">
    <property type="entry name" value="NLR-like"/>
</dbReference>
<dbReference type="Pfam" id="PF13424">
    <property type="entry name" value="TPR_12"/>
    <property type="match status" value="7"/>
</dbReference>
<sequence length="1171" mass="132517">MSNFHGNIDGRYVIAGTHTAAGGTTNFNINYHSGQDRSIQKPKPFSTLPFAQDPDFVDRPEILGWIRDKCAKPGSRAALVGLGGIGKSQIALRYCYDVCDTSPQTFVFWINASTKARFEEAYRHIANKLELPGRDDPEVDVLQLVSNWLCDGANGQWTMVLDNVENTETFFPSQKGTQDELLGSLSASLAAYLPQSRNGSILITSRNKYVAAKLAGGHHNTKQVRQMNKSQGLQLLQTKLPNKWTQEGAADLLHTLDYIPLAVTQAAAYINQGARMTISRYLDEFRSSHRKRENLLNWDAGDLRQDKSASQSVMTTWHISFERVRAERPSAADLLLLMSFFNPQGIPESILRRHSENTAESGSAGQADSTFDKDFDILHAYSLIEDTAEPDMCKMHALVQFCTQDWLSSSSDPKQWKQKFIKLMSKEFSLVEFANWAECRQLLPHIESLCNMDLSDSDSVKQWVQVLNNAGRYIQDAQGKYNDAERLIRRALHVGIEREKELGIQHPNTLTSMNNLADVLRAQGKYYKAEKLSRRALEGRMNVLGGKYNEAEKLSRRALEGRLKELGVQHLDTLGSMNSLASILQFQGRFKEAEKLSRRALEGREKKLGVEHPDTLKSMSNLAVILWSQGKYKEAEKLNQRALEGFEKELRLDHPDTLRSVGILVLVLWNQGEYREAEKLSWQALKGFEKELGPDHPDTLRSMNSLAYVLQTQGKYKEAEKLNRRALEGYKKELGVQHPDTLTGMSNLAAILLSQGKYKEAGKLSQQALEGYKKELGVQHPNMLRSMNILALALQNQGKYNEAEKLNRRALEGYKKELGVQHPDTLTSMSNLAAILLSQGKYKEAEKLIRQALEGYEKELGVQYASMLRSVSILALVLQYQGKYNEAEKLNRRALEGYKKELGVQHPDTLRSMSNLASILLSQGNMSSLAYVLQTQGKYKEAEKLNRRALEGYKKELGVQHPDTLTSMSNLAEMLLSQGKYKEAEKLSRQALEGYEKELGVQHPNMLRSMKILVLAQQYQGKYNEAEKLNRQVLERYEKELGAQHPDTLRNMNNLALVLRNQGKYKEAEKLNRWALEGFEKELGLDHPDTLDSVYHLAYLLHLQKRYKEASEPYQRACEGYQQKLGQQHPTTIACMNNYAGMQQTAERLGLSAELGAENKSRFGGPWRQVL</sequence>
<keyword evidence="4" id="KW-1185">Reference proteome</keyword>
<dbReference type="Pfam" id="PF13374">
    <property type="entry name" value="TPR_10"/>
    <property type="match status" value="2"/>
</dbReference>
<organism evidence="3 4">
    <name type="scientific">Delitschia confertaspora ATCC 74209</name>
    <dbReference type="NCBI Taxonomy" id="1513339"/>
    <lineage>
        <taxon>Eukaryota</taxon>
        <taxon>Fungi</taxon>
        <taxon>Dikarya</taxon>
        <taxon>Ascomycota</taxon>
        <taxon>Pezizomycotina</taxon>
        <taxon>Dothideomycetes</taxon>
        <taxon>Pleosporomycetidae</taxon>
        <taxon>Pleosporales</taxon>
        <taxon>Delitschiaceae</taxon>
        <taxon>Delitschia</taxon>
    </lineage>
</organism>
<dbReference type="OrthoDB" id="20872at2759"/>
<dbReference type="Gene3D" id="1.25.40.10">
    <property type="entry name" value="Tetratricopeptide repeat domain"/>
    <property type="match status" value="6"/>
</dbReference>
<reference evidence="3" key="1">
    <citation type="journal article" date="2020" name="Stud. Mycol.">
        <title>101 Dothideomycetes genomes: a test case for predicting lifestyles and emergence of pathogens.</title>
        <authorList>
            <person name="Haridas S."/>
            <person name="Albert R."/>
            <person name="Binder M."/>
            <person name="Bloem J."/>
            <person name="Labutti K."/>
            <person name="Salamov A."/>
            <person name="Andreopoulos B."/>
            <person name="Baker S."/>
            <person name="Barry K."/>
            <person name="Bills G."/>
            <person name="Bluhm B."/>
            <person name="Cannon C."/>
            <person name="Castanera R."/>
            <person name="Culley D."/>
            <person name="Daum C."/>
            <person name="Ezra D."/>
            <person name="Gonzalez J."/>
            <person name="Henrissat B."/>
            <person name="Kuo A."/>
            <person name="Liang C."/>
            <person name="Lipzen A."/>
            <person name="Lutzoni F."/>
            <person name="Magnuson J."/>
            <person name="Mondo S."/>
            <person name="Nolan M."/>
            <person name="Ohm R."/>
            <person name="Pangilinan J."/>
            <person name="Park H.-J."/>
            <person name="Ramirez L."/>
            <person name="Alfaro M."/>
            <person name="Sun H."/>
            <person name="Tritt A."/>
            <person name="Yoshinaga Y."/>
            <person name="Zwiers L.-H."/>
            <person name="Turgeon B."/>
            <person name="Goodwin S."/>
            <person name="Spatafora J."/>
            <person name="Crous P."/>
            <person name="Grigoriev I."/>
        </authorList>
    </citation>
    <scope>NUCLEOTIDE SEQUENCE</scope>
    <source>
        <strain evidence="3">ATCC 74209</strain>
    </source>
</reference>
<protein>
    <submittedName>
        <fullName evidence="3">TPR-like protein</fullName>
    </submittedName>
</protein>
<dbReference type="AlphaFoldDB" id="A0A9P4JTZ8"/>
<dbReference type="Pfam" id="PF00931">
    <property type="entry name" value="NB-ARC"/>
    <property type="match status" value="1"/>
</dbReference>
<dbReference type="Pfam" id="PF25000">
    <property type="entry name" value="DUF7779"/>
    <property type="match status" value="1"/>
</dbReference>
<evidence type="ECO:0000259" key="2">
    <source>
        <dbReference type="Pfam" id="PF25000"/>
    </source>
</evidence>